<dbReference type="PROSITE" id="PS00687">
    <property type="entry name" value="ALDEHYDE_DEHYDR_GLU"/>
    <property type="match status" value="1"/>
</dbReference>
<dbReference type="RefSeq" id="WP_379192103.1">
    <property type="nucleotide sequence ID" value="NZ_JBHSOW010000126.1"/>
</dbReference>
<comment type="caution">
    <text evidence="9">The sequence shown here is derived from an EMBL/GenBank/DDBJ whole genome shotgun (WGS) entry which is preliminary data.</text>
</comment>
<sequence>MIYAQPGQNGSKITFKKRYENFIGGQWIAPVKGQYFDNPSPVNNRVFCEVPRSTSEDIELALDAAHAAKDAWGRTSVAERAVILNKIADRMEANLEMLAVAETWDNGKPVRETLAADLPLAIDHFRYFAGSIRAQEGSLSQLDDNMVAYHFNEPLGVVGQIIPWNFPLLMATWKLAPALAAGNAVVLKPAEQTPSSILVLLELIEDLLPPGVLNIVNGFGLEAGKPLASSSRIAKIAFTGETTTGRLIMQYASQNLIPVTLELGGKSPNIFFEDVLAQDDAFFNKAIEGFAMFALNQGEVCTSPSRALIQESIYDRFMERALKRVAAIKQGNPLDTETMIGAQASTEQVEKIMSYINIGAQEGAECLIGGNRAAVEGDISDGYYIQPTVLKGHNKMRIFQEEIFGPVLSVTTFKDQEEALAIANDTLYGLGSGVWTRDMNTAYRMGRSIQAGRVWTNCYHAYPAHAAFGGYKTSGIGRENHKMMLSHYQQTKNLLVSYSPDALGFF</sequence>
<dbReference type="EMBL" id="JBHSOW010000126">
    <property type="protein sequence ID" value="MFC5653447.1"/>
    <property type="molecule type" value="Genomic_DNA"/>
</dbReference>
<dbReference type="InterPro" id="IPR015590">
    <property type="entry name" value="Aldehyde_DH_dom"/>
</dbReference>
<dbReference type="Gene3D" id="3.40.309.10">
    <property type="entry name" value="Aldehyde Dehydrogenase, Chain A, domain 2"/>
    <property type="match status" value="1"/>
</dbReference>
<dbReference type="InterPro" id="IPR016161">
    <property type="entry name" value="Ald_DH/histidinol_DH"/>
</dbReference>
<protein>
    <recommendedName>
        <fullName evidence="4">Putative aldehyde dehydrogenase AldA</fullName>
        <ecNumber evidence="3">1.2.1.3</ecNumber>
    </recommendedName>
</protein>
<gene>
    <name evidence="9" type="primary">adh</name>
    <name evidence="9" type="ORF">ACFPYJ_30885</name>
</gene>
<evidence type="ECO:0000256" key="2">
    <source>
        <dbReference type="ARBA" id="ARBA00023002"/>
    </source>
</evidence>
<name>A0ABW0W822_9BACL</name>
<dbReference type="Proteomes" id="UP001596047">
    <property type="component" value="Unassembled WGS sequence"/>
</dbReference>
<dbReference type="Gene3D" id="3.40.605.10">
    <property type="entry name" value="Aldehyde Dehydrogenase, Chain A, domain 1"/>
    <property type="match status" value="1"/>
</dbReference>
<evidence type="ECO:0000256" key="1">
    <source>
        <dbReference type="ARBA" id="ARBA00009986"/>
    </source>
</evidence>
<evidence type="ECO:0000259" key="8">
    <source>
        <dbReference type="Pfam" id="PF00171"/>
    </source>
</evidence>
<dbReference type="InterPro" id="IPR016162">
    <property type="entry name" value="Ald_DH_N"/>
</dbReference>
<dbReference type="EC" id="1.2.1.3" evidence="3"/>
<proteinExistence type="inferred from homology"/>
<evidence type="ECO:0000256" key="5">
    <source>
        <dbReference type="ARBA" id="ARBA00049194"/>
    </source>
</evidence>
<evidence type="ECO:0000256" key="7">
    <source>
        <dbReference type="RuleBase" id="RU003345"/>
    </source>
</evidence>
<evidence type="ECO:0000313" key="9">
    <source>
        <dbReference type="EMBL" id="MFC5653447.1"/>
    </source>
</evidence>
<organism evidence="9 10">
    <name type="scientific">Paenibacillus solisilvae</name>
    <dbReference type="NCBI Taxonomy" id="2486751"/>
    <lineage>
        <taxon>Bacteria</taxon>
        <taxon>Bacillati</taxon>
        <taxon>Bacillota</taxon>
        <taxon>Bacilli</taxon>
        <taxon>Bacillales</taxon>
        <taxon>Paenibacillaceae</taxon>
        <taxon>Paenibacillus</taxon>
    </lineage>
</organism>
<dbReference type="Pfam" id="PF00171">
    <property type="entry name" value="Aldedh"/>
    <property type="match status" value="1"/>
</dbReference>
<evidence type="ECO:0000256" key="4">
    <source>
        <dbReference type="ARBA" id="ARBA00039869"/>
    </source>
</evidence>
<comment type="similarity">
    <text evidence="1 7">Belongs to the aldehyde dehydrogenase family.</text>
</comment>
<keyword evidence="10" id="KW-1185">Reference proteome</keyword>
<dbReference type="PANTHER" id="PTHR43111">
    <property type="entry name" value="ALDEHYDE DEHYDROGENASE B-RELATED"/>
    <property type="match status" value="1"/>
</dbReference>
<evidence type="ECO:0000256" key="3">
    <source>
        <dbReference type="ARBA" id="ARBA00024226"/>
    </source>
</evidence>
<accession>A0ABW0W822</accession>
<keyword evidence="2 7" id="KW-0560">Oxidoreductase</keyword>
<dbReference type="InterPro" id="IPR016163">
    <property type="entry name" value="Ald_DH_C"/>
</dbReference>
<comment type="catalytic activity">
    <reaction evidence="5">
        <text>an aldehyde + NAD(+) + H2O = a carboxylate + NADH + 2 H(+)</text>
        <dbReference type="Rhea" id="RHEA:16185"/>
        <dbReference type="ChEBI" id="CHEBI:15377"/>
        <dbReference type="ChEBI" id="CHEBI:15378"/>
        <dbReference type="ChEBI" id="CHEBI:17478"/>
        <dbReference type="ChEBI" id="CHEBI:29067"/>
        <dbReference type="ChEBI" id="CHEBI:57540"/>
        <dbReference type="ChEBI" id="CHEBI:57945"/>
        <dbReference type="EC" id="1.2.1.3"/>
    </reaction>
</comment>
<dbReference type="GO" id="GO:0004029">
    <property type="term" value="F:aldehyde dehydrogenase (NAD+) activity"/>
    <property type="evidence" value="ECO:0007669"/>
    <property type="project" value="UniProtKB-EC"/>
</dbReference>
<feature type="domain" description="Aldehyde dehydrogenase" evidence="8">
    <location>
        <begin position="27"/>
        <end position="493"/>
    </location>
</feature>
<dbReference type="InterPro" id="IPR029510">
    <property type="entry name" value="Ald_DH_CS_GLU"/>
</dbReference>
<dbReference type="CDD" id="cd07116">
    <property type="entry name" value="ALDH_ACDHII-AcoD"/>
    <property type="match status" value="1"/>
</dbReference>
<reference evidence="10" key="1">
    <citation type="journal article" date="2019" name="Int. J. Syst. Evol. Microbiol.">
        <title>The Global Catalogue of Microorganisms (GCM) 10K type strain sequencing project: providing services to taxonomists for standard genome sequencing and annotation.</title>
        <authorList>
            <consortium name="The Broad Institute Genomics Platform"/>
            <consortium name="The Broad Institute Genome Sequencing Center for Infectious Disease"/>
            <person name="Wu L."/>
            <person name="Ma J."/>
        </authorList>
    </citation>
    <scope>NUCLEOTIDE SEQUENCE [LARGE SCALE GENOMIC DNA]</scope>
    <source>
        <strain evidence="10">CGMCC 1.3240</strain>
    </source>
</reference>
<dbReference type="PANTHER" id="PTHR43111:SF1">
    <property type="entry name" value="ALDEHYDE DEHYDROGENASE B-RELATED"/>
    <property type="match status" value="1"/>
</dbReference>
<dbReference type="SUPFAM" id="SSF53720">
    <property type="entry name" value="ALDH-like"/>
    <property type="match status" value="1"/>
</dbReference>
<evidence type="ECO:0000256" key="6">
    <source>
        <dbReference type="PROSITE-ProRule" id="PRU10007"/>
    </source>
</evidence>
<evidence type="ECO:0000313" key="10">
    <source>
        <dbReference type="Proteomes" id="UP001596047"/>
    </source>
</evidence>
<feature type="active site" evidence="6">
    <location>
        <position position="262"/>
    </location>
</feature>